<comment type="caution">
    <text evidence="5">The sequence shown here is derived from an EMBL/GenBank/DDBJ whole genome shotgun (WGS) entry which is preliminary data.</text>
</comment>
<evidence type="ECO:0000256" key="1">
    <source>
        <dbReference type="ARBA" id="ARBA00022729"/>
    </source>
</evidence>
<dbReference type="InterPro" id="IPR013320">
    <property type="entry name" value="ConA-like_dom_sf"/>
</dbReference>
<dbReference type="Pfam" id="PF13385">
    <property type="entry name" value="Laminin_G_3"/>
    <property type="match status" value="1"/>
</dbReference>
<dbReference type="SUPFAM" id="SSF49899">
    <property type="entry name" value="Concanavalin A-like lectins/glucanases"/>
    <property type="match status" value="1"/>
</dbReference>
<gene>
    <name evidence="5" type="ORF">GCM10017771_06750</name>
</gene>
<reference evidence="5" key="2">
    <citation type="submission" date="2020-09" db="EMBL/GenBank/DDBJ databases">
        <authorList>
            <person name="Sun Q."/>
            <person name="Zhou Y."/>
        </authorList>
    </citation>
    <scope>NUCLEOTIDE SEQUENCE</scope>
    <source>
        <strain evidence="5">CGMCC 4.7403</strain>
    </source>
</reference>
<evidence type="ECO:0000313" key="5">
    <source>
        <dbReference type="EMBL" id="GHH82482.1"/>
    </source>
</evidence>
<keyword evidence="6" id="KW-1185">Reference proteome</keyword>
<accession>A0A919L3F2</accession>
<feature type="chain" id="PRO_5038557798" description="LamG-like jellyroll fold domain-containing protein" evidence="3">
    <location>
        <begin position="27"/>
        <end position="936"/>
    </location>
</feature>
<dbReference type="Gene3D" id="2.60.120.200">
    <property type="match status" value="1"/>
</dbReference>
<proteinExistence type="predicted"/>
<dbReference type="InterPro" id="IPR049046">
    <property type="entry name" value="Beta-AFase-like_GH127_middle"/>
</dbReference>
<dbReference type="InterPro" id="IPR008928">
    <property type="entry name" value="6-hairpin_glycosidase_sf"/>
</dbReference>
<name>A0A919L3F2_9ACTN</name>
<dbReference type="PANTHER" id="PTHR31151">
    <property type="entry name" value="PROLINE-TRNA LIGASE (DUF1680)"/>
    <property type="match status" value="1"/>
</dbReference>
<dbReference type="PROSITE" id="PS51318">
    <property type="entry name" value="TAT"/>
    <property type="match status" value="1"/>
</dbReference>
<feature type="signal peptide" evidence="3">
    <location>
        <begin position="1"/>
        <end position="26"/>
    </location>
</feature>
<dbReference type="SMART" id="SM00560">
    <property type="entry name" value="LamGL"/>
    <property type="match status" value="1"/>
</dbReference>
<evidence type="ECO:0000313" key="6">
    <source>
        <dbReference type="Proteomes" id="UP000603227"/>
    </source>
</evidence>
<reference evidence="5" key="1">
    <citation type="journal article" date="2014" name="Int. J. Syst. Evol. Microbiol.">
        <title>Complete genome sequence of Corynebacterium casei LMG S-19264T (=DSM 44701T), isolated from a smear-ripened cheese.</title>
        <authorList>
            <consortium name="US DOE Joint Genome Institute (JGI-PGF)"/>
            <person name="Walter F."/>
            <person name="Albersmeier A."/>
            <person name="Kalinowski J."/>
            <person name="Ruckert C."/>
        </authorList>
    </citation>
    <scope>NUCLEOTIDE SEQUENCE</scope>
    <source>
        <strain evidence="5">CGMCC 4.7403</strain>
    </source>
</reference>
<feature type="domain" description="LamG-like jellyroll fold" evidence="4">
    <location>
        <begin position="191"/>
        <end position="328"/>
    </location>
</feature>
<protein>
    <recommendedName>
        <fullName evidence="4">LamG-like jellyroll fold domain-containing protein</fullName>
    </recommendedName>
</protein>
<dbReference type="EMBL" id="BNAT01000002">
    <property type="protein sequence ID" value="GHH82482.1"/>
    <property type="molecule type" value="Genomic_DNA"/>
</dbReference>
<dbReference type="InterPro" id="IPR012878">
    <property type="entry name" value="Beta-AFase-like_GH127_cat"/>
</dbReference>
<keyword evidence="2" id="KW-1015">Disulfide bond</keyword>
<dbReference type="AlphaFoldDB" id="A0A919L3F2"/>
<evidence type="ECO:0000256" key="3">
    <source>
        <dbReference type="SAM" id="SignalP"/>
    </source>
</evidence>
<dbReference type="Pfam" id="PF20736">
    <property type="entry name" value="Glyco_hydro127M"/>
    <property type="match status" value="1"/>
</dbReference>
<dbReference type="Pfam" id="PF07944">
    <property type="entry name" value="Beta-AFase-like_GH127_cat"/>
    <property type="match status" value="2"/>
</dbReference>
<dbReference type="GO" id="GO:0005975">
    <property type="term" value="P:carbohydrate metabolic process"/>
    <property type="evidence" value="ECO:0007669"/>
    <property type="project" value="InterPro"/>
</dbReference>
<dbReference type="InterPro" id="IPR006558">
    <property type="entry name" value="LamG-like"/>
</dbReference>
<organism evidence="5 6">
    <name type="scientific">Streptomyces capitiformicae</name>
    <dbReference type="NCBI Taxonomy" id="2014920"/>
    <lineage>
        <taxon>Bacteria</taxon>
        <taxon>Bacillati</taxon>
        <taxon>Actinomycetota</taxon>
        <taxon>Actinomycetes</taxon>
        <taxon>Kitasatosporales</taxon>
        <taxon>Streptomycetaceae</taxon>
        <taxon>Streptomyces</taxon>
    </lineage>
</organism>
<dbReference type="InterPro" id="IPR006311">
    <property type="entry name" value="TAT_signal"/>
</dbReference>
<keyword evidence="1 3" id="KW-0732">Signal</keyword>
<dbReference type="SUPFAM" id="SSF48208">
    <property type="entry name" value="Six-hairpin glycosidases"/>
    <property type="match status" value="1"/>
</dbReference>
<dbReference type="Proteomes" id="UP000603227">
    <property type="component" value="Unassembled WGS sequence"/>
</dbReference>
<sequence length="936" mass="100513">MAPPLSRRFLLQSAILAAAVPGVSFGAGVGRASAASVPTPSTWSVQPFELKDVTLSQGLFADKRQLMLDHGRGYDVDRLLQVFRANAGLSTKGAVAPGGWEGLDGEANGNLRGHYTGHFLTMLAQAYASTKDTAYADKIRYMVGALTEVRTALRTDPRMLAVTGRFGTAQENVRGSYQYVDLPAAVLDGASAITLSAWVKPTHNANWARVCDFGDNNTRYMYLAARNASGFPRFAITTSGPGGEQGLNGTAALPLNQWSHLAVTIGGGTGTLYVNGTAVAQNTSMTLTPAALGTLANNWLGRSNFPTDPVFAGAFDEFNVWSRALTAAEITSLQSNSASAAAAGRGDLASYDFFETTGGTFADVSGRGLTATLHRTWGAPSHAGFLAAYPETQFIELESMTSGDYTRVWAPYYTAHKILRGLLDAYLHVDDARALDLASGLCDWMYSRLSKLPDATLQRMWGIFSSGEYGGLVEAIIDLYTVTGKAEHLALAKLFNLDKLIDACAANTDTLDGLHANQHIPIFTGLARLYDATGEARYLTAAKNFWGMVIPPRMYGIGGTSTAEFWKARGVVAGTISDTTAETCCAYNLLKLSRTLFFHEQDPKYMDYYERALFNQVLGSKQDQADAEKPLVTYFIGLKPGHVRDYTPKQGTTCCEGTGMESATKYQDSVYFTKADGSALYVNLYSATTLNWSAKGVTVTQATDYPREQGSTITFGGGSAAFELRLRVPSWATAGFRVTVNGRAVSGTPTAGTYFTIPSRTWRSGDVVRVTMPFRLRVEKALDDPSLQTLFYGPVNLVGRNSSTSYLSFGLYRNAGLSGDLLPSLTPVSGKPLHYTLDGTEFAPFYEGSEDPTHAYVKRSEPKVYFGGADSGVANPAKSDGTTLLDEIWAGAPFTNKGALVARVQSTVNSWVSAGLLSQADGQRVVTTARNATYAA</sequence>
<evidence type="ECO:0000259" key="4">
    <source>
        <dbReference type="SMART" id="SM00560"/>
    </source>
</evidence>
<evidence type="ECO:0000256" key="2">
    <source>
        <dbReference type="ARBA" id="ARBA00023157"/>
    </source>
</evidence>
<dbReference type="RefSeq" id="WP_189780852.1">
    <property type="nucleotide sequence ID" value="NZ_BNAT01000002.1"/>
</dbReference>
<dbReference type="PANTHER" id="PTHR31151:SF0">
    <property type="entry name" value="PROLINE-TRNA LIGASE (DUF1680)"/>
    <property type="match status" value="1"/>
</dbReference>